<proteinExistence type="predicted"/>
<dbReference type="InParanoid" id="D2UX77"/>
<dbReference type="STRING" id="5762.D2UX77"/>
<evidence type="ECO:0000313" key="4">
    <source>
        <dbReference type="EMBL" id="EFC50580.1"/>
    </source>
</evidence>
<dbReference type="EMBL" id="GG738845">
    <property type="protein sequence ID" value="EFC50580.1"/>
    <property type="molecule type" value="Genomic_DNA"/>
</dbReference>
<accession>D2UX77</accession>
<dbReference type="RefSeq" id="XP_002683324.1">
    <property type="nucleotide sequence ID" value="XM_002683278.1"/>
</dbReference>
<dbReference type="InterPro" id="IPR002048">
    <property type="entry name" value="EF_hand_dom"/>
</dbReference>
<evidence type="ECO:0000256" key="1">
    <source>
        <dbReference type="ARBA" id="ARBA00022723"/>
    </source>
</evidence>
<dbReference type="Gene3D" id="1.10.238.10">
    <property type="entry name" value="EF-hand"/>
    <property type="match status" value="1"/>
</dbReference>
<dbReference type="FunFam" id="1.10.238.220:FF:000003">
    <property type="entry name" value="Phosphoprotein phosphatase 2A regulatory subunit"/>
    <property type="match status" value="1"/>
</dbReference>
<dbReference type="InterPro" id="IPR011992">
    <property type="entry name" value="EF-hand-dom_pair"/>
</dbReference>
<dbReference type="InterPro" id="IPR018247">
    <property type="entry name" value="EF_Hand_1_Ca_BS"/>
</dbReference>
<dbReference type="PANTHER" id="PTHR14095:SF0">
    <property type="entry name" value="MIP22305P"/>
    <property type="match status" value="1"/>
</dbReference>
<dbReference type="GO" id="GO:0000159">
    <property type="term" value="C:protein phosphatase type 2A complex"/>
    <property type="evidence" value="ECO:0007669"/>
    <property type="project" value="TreeGrafter"/>
</dbReference>
<keyword evidence="2" id="KW-0106">Calcium</keyword>
<evidence type="ECO:0000256" key="2">
    <source>
        <dbReference type="ARBA" id="ARBA00022837"/>
    </source>
</evidence>
<evidence type="ECO:0000313" key="5">
    <source>
        <dbReference type="Proteomes" id="UP000006671"/>
    </source>
</evidence>
<keyword evidence="5" id="KW-1185">Reference proteome</keyword>
<dbReference type="eggNOG" id="KOG2562">
    <property type="taxonomic scope" value="Eukaryota"/>
</dbReference>
<dbReference type="PROSITE" id="PS50222">
    <property type="entry name" value="EF_HAND_2"/>
    <property type="match status" value="1"/>
</dbReference>
<dbReference type="AlphaFoldDB" id="D2UX77"/>
<dbReference type="VEuPathDB" id="AmoebaDB:NAEGRDRAFT_34790"/>
<dbReference type="Pfam" id="PF17958">
    <property type="entry name" value="EF-hand_13"/>
    <property type="match status" value="1"/>
</dbReference>
<dbReference type="PANTHER" id="PTHR14095">
    <property type="entry name" value="PHOSPHATASE 2A REGULATORY SUBUNIT-RELATED"/>
    <property type="match status" value="1"/>
</dbReference>
<dbReference type="InterPro" id="IPR041534">
    <property type="entry name" value="EF-hand_13"/>
</dbReference>
<organism evidence="5">
    <name type="scientific">Naegleria gruberi</name>
    <name type="common">Amoeba</name>
    <dbReference type="NCBI Taxonomy" id="5762"/>
    <lineage>
        <taxon>Eukaryota</taxon>
        <taxon>Discoba</taxon>
        <taxon>Heterolobosea</taxon>
        <taxon>Tetramitia</taxon>
        <taxon>Eutetramitia</taxon>
        <taxon>Vahlkampfiidae</taxon>
        <taxon>Naegleria</taxon>
    </lineage>
</organism>
<dbReference type="KEGG" id="ngr:NAEGRDRAFT_34790"/>
<dbReference type="Proteomes" id="UP000006671">
    <property type="component" value="Unassembled WGS sequence"/>
</dbReference>
<name>D2UX77_NAEGR</name>
<gene>
    <name evidence="4" type="ORF">NAEGRDRAFT_34790</name>
</gene>
<evidence type="ECO:0000259" key="3">
    <source>
        <dbReference type="PROSITE" id="PS50222"/>
    </source>
</evidence>
<dbReference type="Pfam" id="PF13499">
    <property type="entry name" value="EF-hand_7"/>
    <property type="match status" value="1"/>
</dbReference>
<dbReference type="Gene3D" id="1.10.238.230">
    <property type="match status" value="1"/>
</dbReference>
<keyword evidence="1" id="KW-0479">Metal-binding</keyword>
<dbReference type="FunFam" id="1.10.238.10:FF:000025">
    <property type="entry name" value="serine/threonine-protein phosphatase 2A regulatory subunit B'' subunit alpha"/>
    <property type="match status" value="1"/>
</dbReference>
<dbReference type="OrthoDB" id="5586at2759"/>
<protein>
    <submittedName>
        <fullName evidence="4">Predicted protein</fullName>
    </submittedName>
</protein>
<sequence length="413" mass="49026">MKMSVDDASFSKIPRFYFPNEKITTTSKIKEDFIKIKQFFLGYPTGVTLEQFGKLITDICDFPSFFRFHLFSRIDEFGMGVVTCEMFEDYWKQNMQFDNESYRYFNVIKQKNNDFIVPSDFKLLLREILANHPGLRFLEQAPQFQEKYAETVIIRIFYGLSKSSSIGKIYLREFKNSNLVETFKLLDKEQDTNNEINYFAYEHFYVLFCKFWELDTDRDGMLSKDDLLIYGDSCLTEFIIDRIMSGFGKKLTGKNPNMMSYEDFVWFCLSEEDKTTPVAQEYWFRCVDIDGDGVLSLYELEQVFSEQKERIKQYDPEISFSDIHCQIIDMLKPKNRDVITLADIKKSKMSPIFFNILFNLTKFFVFEQRGTFGTNNVWAIYAKEEYQRLISEDEEDQQEMVDEELEAEDVVIN</sequence>
<dbReference type="GO" id="GO:0005509">
    <property type="term" value="F:calcium ion binding"/>
    <property type="evidence" value="ECO:0007669"/>
    <property type="project" value="InterPro"/>
</dbReference>
<dbReference type="Gene3D" id="1.10.238.220">
    <property type="match status" value="1"/>
</dbReference>
<dbReference type="SUPFAM" id="SSF47473">
    <property type="entry name" value="EF-hand"/>
    <property type="match status" value="2"/>
</dbReference>
<dbReference type="GO" id="GO:0019888">
    <property type="term" value="F:protein phosphatase regulator activity"/>
    <property type="evidence" value="ECO:0007669"/>
    <property type="project" value="TreeGrafter"/>
</dbReference>
<reference evidence="4 5" key="1">
    <citation type="journal article" date="2010" name="Cell">
        <title>The genome of Naegleria gruberi illuminates early eukaryotic versatility.</title>
        <authorList>
            <person name="Fritz-Laylin L.K."/>
            <person name="Prochnik S.E."/>
            <person name="Ginger M.L."/>
            <person name="Dacks J.B."/>
            <person name="Carpenter M.L."/>
            <person name="Field M.C."/>
            <person name="Kuo A."/>
            <person name="Paredez A."/>
            <person name="Chapman J."/>
            <person name="Pham J."/>
            <person name="Shu S."/>
            <person name="Neupane R."/>
            <person name="Cipriano M."/>
            <person name="Mancuso J."/>
            <person name="Tu H."/>
            <person name="Salamov A."/>
            <person name="Lindquist E."/>
            <person name="Shapiro H."/>
            <person name="Lucas S."/>
            <person name="Grigoriev I.V."/>
            <person name="Cande W.Z."/>
            <person name="Fulton C."/>
            <person name="Rokhsar D.S."/>
            <person name="Dawson S.C."/>
        </authorList>
    </citation>
    <scope>NUCLEOTIDE SEQUENCE [LARGE SCALE GENOMIC DNA]</scope>
    <source>
        <strain evidence="4 5">NEG-M</strain>
    </source>
</reference>
<feature type="domain" description="EF-hand" evidence="3">
    <location>
        <begin position="281"/>
        <end position="310"/>
    </location>
</feature>
<dbReference type="OMA" id="TEWDRYC"/>
<dbReference type="PROSITE" id="PS00018">
    <property type="entry name" value="EF_HAND_1"/>
    <property type="match status" value="2"/>
</dbReference>
<dbReference type="GeneID" id="8863696"/>